<dbReference type="PROSITE" id="PS51257">
    <property type="entry name" value="PROKAR_LIPOPROTEIN"/>
    <property type="match status" value="1"/>
</dbReference>
<accession>A0A7W8KHX8</accession>
<evidence type="ECO:0000313" key="4">
    <source>
        <dbReference type="Proteomes" id="UP000619376"/>
    </source>
</evidence>
<reference evidence="4" key="2">
    <citation type="journal article" date="2019" name="Int. J. Syst. Evol. Microbiol.">
        <title>The Global Catalogue of Microorganisms (GCM) 10K type strain sequencing project: providing services to taxonomists for standard genome sequencing and annotation.</title>
        <authorList>
            <consortium name="The Broad Institute Genomics Platform"/>
            <consortium name="The Broad Institute Genome Sequencing Center for Infectious Disease"/>
            <person name="Wu L."/>
            <person name="Ma J."/>
        </authorList>
    </citation>
    <scope>NUCLEOTIDE SEQUENCE [LARGE SCALE GENOMIC DNA]</scope>
    <source>
        <strain evidence="4">CGMCC 1.18437</strain>
    </source>
</reference>
<gene>
    <name evidence="1" type="ORF">GCM10017781_33470</name>
    <name evidence="2" type="ORF">HNQ07_003604</name>
</gene>
<reference evidence="1" key="4">
    <citation type="submission" date="2024-05" db="EMBL/GenBank/DDBJ databases">
        <authorList>
            <person name="Sun Q."/>
            <person name="Zhou Y."/>
        </authorList>
    </citation>
    <scope>NUCLEOTIDE SEQUENCE</scope>
    <source>
        <strain evidence="1">CGMCC 1.18437</strain>
    </source>
</reference>
<name>A0A7W8KHX8_9DEIO</name>
<reference evidence="1" key="1">
    <citation type="journal article" date="2014" name="Int. J. Syst. Evol. Microbiol.">
        <title>Complete genome of a new Firmicutes species belonging to the dominant human colonic microbiota ('Ruminococcus bicirculans') reveals two chromosomes and a selective capacity to utilize plant glucans.</title>
        <authorList>
            <consortium name="NISC Comparative Sequencing Program"/>
            <person name="Wegmann U."/>
            <person name="Louis P."/>
            <person name="Goesmann A."/>
            <person name="Henrissat B."/>
            <person name="Duncan S.H."/>
            <person name="Flint H.J."/>
        </authorList>
    </citation>
    <scope>NUCLEOTIDE SEQUENCE</scope>
    <source>
        <strain evidence="1">CGMCC 1.18437</strain>
    </source>
</reference>
<sequence length="238" mass="25315">MRRLSLLLVPLLLTACPRLPTYDYPDPPATLDYGPHPAFLGSAVTITGPATEFGKVGAPIYDDKNPGHAPYGEMLAGRRARVTLPATPPPNWTTGPVRTLIPNVLPIFISDFCSLNTITASVDATYAVPSFSTASASYTGQLRAQMSPGSPYTRAFPATIGSSASGYLLTGRLVYVDQDVTLTGKMVCTYQDPSNQTLEVNVELRAGWNVLREQGQVVGSRGDAYAITGGAADYTVEP</sequence>
<dbReference type="Proteomes" id="UP000619376">
    <property type="component" value="Unassembled WGS sequence"/>
</dbReference>
<dbReference type="EMBL" id="BNAJ01000009">
    <property type="protein sequence ID" value="GHF54464.1"/>
    <property type="molecule type" value="Genomic_DNA"/>
</dbReference>
<evidence type="ECO:0000313" key="3">
    <source>
        <dbReference type="Proteomes" id="UP000539473"/>
    </source>
</evidence>
<evidence type="ECO:0000313" key="2">
    <source>
        <dbReference type="EMBL" id="MBB5378103.1"/>
    </source>
</evidence>
<proteinExistence type="predicted"/>
<protein>
    <recommendedName>
        <fullName evidence="5">Lipoprotein</fullName>
    </recommendedName>
</protein>
<evidence type="ECO:0000313" key="1">
    <source>
        <dbReference type="EMBL" id="GHF54464.1"/>
    </source>
</evidence>
<keyword evidence="4" id="KW-1185">Reference proteome</keyword>
<dbReference type="EMBL" id="JACHFK010000010">
    <property type="protein sequence ID" value="MBB5378103.1"/>
    <property type="molecule type" value="Genomic_DNA"/>
</dbReference>
<comment type="caution">
    <text evidence="2">The sequence shown here is derived from an EMBL/GenBank/DDBJ whole genome shotgun (WGS) entry which is preliminary data.</text>
</comment>
<dbReference type="AlphaFoldDB" id="A0A7W8KHX8"/>
<organism evidence="2 3">
    <name type="scientific">Deinococcus metalli</name>
    <dbReference type="NCBI Taxonomy" id="1141878"/>
    <lineage>
        <taxon>Bacteria</taxon>
        <taxon>Thermotogati</taxon>
        <taxon>Deinococcota</taxon>
        <taxon>Deinococci</taxon>
        <taxon>Deinococcales</taxon>
        <taxon>Deinococcaceae</taxon>
        <taxon>Deinococcus</taxon>
    </lineage>
</organism>
<dbReference type="RefSeq" id="WP_184114245.1">
    <property type="nucleotide sequence ID" value="NZ_BNAJ01000009.1"/>
</dbReference>
<evidence type="ECO:0008006" key="5">
    <source>
        <dbReference type="Google" id="ProtNLM"/>
    </source>
</evidence>
<reference evidence="2 3" key="3">
    <citation type="submission" date="2020-08" db="EMBL/GenBank/DDBJ databases">
        <title>Genomic Encyclopedia of Type Strains, Phase IV (KMG-IV): sequencing the most valuable type-strain genomes for metagenomic binning, comparative biology and taxonomic classification.</title>
        <authorList>
            <person name="Goeker M."/>
        </authorList>
    </citation>
    <scope>NUCLEOTIDE SEQUENCE [LARGE SCALE GENOMIC DNA]</scope>
    <source>
        <strain evidence="2 3">DSM 27521</strain>
    </source>
</reference>
<dbReference type="Proteomes" id="UP000539473">
    <property type="component" value="Unassembled WGS sequence"/>
</dbReference>